<dbReference type="EMBL" id="VWPC01000010">
    <property type="protein sequence ID" value="KAA5842476.1"/>
    <property type="molecule type" value="Genomic_DNA"/>
</dbReference>
<name>A0AB34C6V1_9PSED</name>
<dbReference type="AlphaFoldDB" id="A0AB34C6V1"/>
<dbReference type="SUPFAM" id="SSF56645">
    <property type="entry name" value="Acyl-CoA dehydrogenase NM domain-like"/>
    <property type="match status" value="1"/>
</dbReference>
<dbReference type="GO" id="GO:0050660">
    <property type="term" value="F:flavin adenine dinucleotide binding"/>
    <property type="evidence" value="ECO:0007669"/>
    <property type="project" value="InterPro"/>
</dbReference>
<dbReference type="Gene3D" id="1.20.140.10">
    <property type="entry name" value="Butyryl-CoA Dehydrogenase, subunit A, domain 3"/>
    <property type="match status" value="1"/>
</dbReference>
<dbReference type="Gene3D" id="1.10.540.10">
    <property type="entry name" value="Acyl-CoA dehydrogenase/oxidase, N-terminal domain"/>
    <property type="match status" value="1"/>
</dbReference>
<dbReference type="InterPro" id="IPR036250">
    <property type="entry name" value="AcylCo_DH-like_C"/>
</dbReference>
<protein>
    <recommendedName>
        <fullName evidence="2">Acyl-CoA dehydrogenase C-terminal domain-containing protein</fullName>
    </recommendedName>
</protein>
<dbReference type="InterPro" id="IPR009100">
    <property type="entry name" value="AcylCoA_DH/oxidase_NM_dom_sf"/>
</dbReference>
<feature type="domain" description="Acyl-CoA dehydrogenase C-terminal" evidence="2">
    <location>
        <begin position="255"/>
        <end position="388"/>
    </location>
</feature>
<dbReference type="Gene3D" id="2.40.110.10">
    <property type="entry name" value="Butyryl-CoA Dehydrogenase, subunit A, domain 2"/>
    <property type="match status" value="1"/>
</dbReference>
<sequence length="409" mass="44694">MKTESRFFEEWCGKSGRLSVDELVLRARSFQKQLSELSGITEANRRVAAETMSNLASAGLLNFMRAERHGGFAHGPSMLIRVGYELGQGCGSTAWCTNIANCNSWLASYWSEQAQQDIWDDPNNRISGLLAPTGKCEIAEGGYNVWGSWPFGSNCDNSEWTFVSAPLPSVGDEPSSTGWFLLPIDALNIDHNTWFVSGMQGTGSKTLYTDEPIFVPAHRVIRYDDIIQRKVPGCSIEGNTPANFAFSTFGACALVGPILGMSKGALDWFVSSMREKIRINMKPGTKSSATQNPFLQERVGRAAVMIDSALTYVLAEVESAERKIMVGEELSISDRVRVRNALIHSAREAVDAVDLFMELAGASGGDSQLPLQRFWRDINSGARHVSLDARGVYAMAGQAILGLNPIGVY</sequence>
<proteinExistence type="predicted"/>
<gene>
    <name evidence="3" type="ORF">F2A38_12495</name>
</gene>
<evidence type="ECO:0000259" key="2">
    <source>
        <dbReference type="Pfam" id="PF08028"/>
    </source>
</evidence>
<evidence type="ECO:0000313" key="4">
    <source>
        <dbReference type="Proteomes" id="UP000323924"/>
    </source>
</evidence>
<dbReference type="RefSeq" id="WP_150050663.1">
    <property type="nucleotide sequence ID" value="NZ_VWPC01000010.1"/>
</dbReference>
<dbReference type="InterPro" id="IPR037069">
    <property type="entry name" value="AcylCoA_DH/ox_N_sf"/>
</dbReference>
<accession>A0AB34C6V1</accession>
<dbReference type="Pfam" id="PF08028">
    <property type="entry name" value="Acyl-CoA_dh_2"/>
    <property type="match status" value="1"/>
</dbReference>
<dbReference type="GO" id="GO:0016627">
    <property type="term" value="F:oxidoreductase activity, acting on the CH-CH group of donors"/>
    <property type="evidence" value="ECO:0007669"/>
    <property type="project" value="InterPro"/>
</dbReference>
<dbReference type="SUPFAM" id="SSF47203">
    <property type="entry name" value="Acyl-CoA dehydrogenase C-terminal domain-like"/>
    <property type="match status" value="1"/>
</dbReference>
<dbReference type="InterPro" id="IPR046373">
    <property type="entry name" value="Acyl-CoA_Oxase/DH_mid-dom_sf"/>
</dbReference>
<organism evidence="3 4">
    <name type="scientific">Pseudomonas chlororaphis</name>
    <dbReference type="NCBI Taxonomy" id="587753"/>
    <lineage>
        <taxon>Bacteria</taxon>
        <taxon>Pseudomonadati</taxon>
        <taxon>Pseudomonadota</taxon>
        <taxon>Gammaproteobacteria</taxon>
        <taxon>Pseudomonadales</taxon>
        <taxon>Pseudomonadaceae</taxon>
        <taxon>Pseudomonas</taxon>
    </lineage>
</organism>
<reference evidence="3 4" key="1">
    <citation type="submission" date="2019-09" db="EMBL/GenBank/DDBJ databases">
        <authorList>
            <person name="Vacheron J."/>
            <person name="Dubost A."/>
            <person name="Prigent-Combaret C."/>
            <person name="Muller D."/>
        </authorList>
    </citation>
    <scope>NUCLEOTIDE SEQUENCE [LARGE SCALE GENOMIC DNA]</scope>
    <source>
        <strain evidence="3 4">JV497</strain>
    </source>
</reference>
<evidence type="ECO:0000313" key="3">
    <source>
        <dbReference type="EMBL" id="KAA5842476.1"/>
    </source>
</evidence>
<dbReference type="Proteomes" id="UP000323924">
    <property type="component" value="Unassembled WGS sequence"/>
</dbReference>
<dbReference type="PIRSF" id="PIRSF016578">
    <property type="entry name" value="HsaA"/>
    <property type="match status" value="1"/>
</dbReference>
<evidence type="ECO:0000256" key="1">
    <source>
        <dbReference type="ARBA" id="ARBA00023002"/>
    </source>
</evidence>
<dbReference type="InterPro" id="IPR013107">
    <property type="entry name" value="Acyl-CoA_DH_C"/>
</dbReference>
<keyword evidence="1" id="KW-0560">Oxidoreductase</keyword>
<comment type="caution">
    <text evidence="3">The sequence shown here is derived from an EMBL/GenBank/DDBJ whole genome shotgun (WGS) entry which is preliminary data.</text>
</comment>